<protein>
    <submittedName>
        <fullName evidence="1">Ketosteroid isomerase-like protein</fullName>
    </submittedName>
</protein>
<accession>A0A2P9AT77</accession>
<name>A0A2P9AT77_9HYPH</name>
<dbReference type="GO" id="GO:0016853">
    <property type="term" value="F:isomerase activity"/>
    <property type="evidence" value="ECO:0007669"/>
    <property type="project" value="UniProtKB-KW"/>
</dbReference>
<proteinExistence type="predicted"/>
<dbReference type="AlphaFoldDB" id="A0A2P9AT77"/>
<keyword evidence="1" id="KW-0413">Isomerase</keyword>
<dbReference type="EMBL" id="FUIG01000051">
    <property type="protein sequence ID" value="SJM34363.1"/>
    <property type="molecule type" value="Genomic_DNA"/>
</dbReference>
<dbReference type="Proteomes" id="UP000245698">
    <property type="component" value="Unassembled WGS sequence"/>
</dbReference>
<sequence length="30" mass="3239">MADGNSLRGVNLMRVESGRIVEAMGYVKKG</sequence>
<gene>
    <name evidence="1" type="ORF">BQ8482_420013</name>
</gene>
<evidence type="ECO:0000313" key="2">
    <source>
        <dbReference type="Proteomes" id="UP000245698"/>
    </source>
</evidence>
<reference evidence="2" key="1">
    <citation type="submission" date="2016-12" db="EMBL/GenBank/DDBJ databases">
        <authorList>
            <person name="Brunel B."/>
        </authorList>
    </citation>
    <scope>NUCLEOTIDE SEQUENCE [LARGE SCALE GENOMIC DNA]</scope>
</reference>
<keyword evidence="2" id="KW-1185">Reference proteome</keyword>
<dbReference type="Gene3D" id="3.10.450.50">
    <property type="match status" value="1"/>
</dbReference>
<evidence type="ECO:0000313" key="1">
    <source>
        <dbReference type="EMBL" id="SJM34363.1"/>
    </source>
</evidence>
<organism evidence="1 2">
    <name type="scientific">Mesorhizobium delmotii</name>
    <dbReference type="NCBI Taxonomy" id="1631247"/>
    <lineage>
        <taxon>Bacteria</taxon>
        <taxon>Pseudomonadati</taxon>
        <taxon>Pseudomonadota</taxon>
        <taxon>Alphaproteobacteria</taxon>
        <taxon>Hyphomicrobiales</taxon>
        <taxon>Phyllobacteriaceae</taxon>
        <taxon>Mesorhizobium</taxon>
    </lineage>
</organism>